<reference evidence="1 2" key="1">
    <citation type="submission" date="2021-06" db="EMBL/GenBank/DDBJ databases">
        <title>Caerostris darwini draft genome.</title>
        <authorList>
            <person name="Kono N."/>
            <person name="Arakawa K."/>
        </authorList>
    </citation>
    <scope>NUCLEOTIDE SEQUENCE [LARGE SCALE GENOMIC DNA]</scope>
</reference>
<accession>A0AAV4PW98</accession>
<gene>
    <name evidence="1" type="ORF">CDAR_619331</name>
</gene>
<proteinExistence type="predicted"/>
<sequence length="132" mass="14853">MLYYRRQYKFEKGIISYIDLHIVNTLRVPERRRLHLASTSWKKKEQDETRTRMFSKRGRYKGGGLLPPLEAGDGVEVALVIAHLPLGGNVSVRESLSVLGIQVRLETFQHGLFVGAGGALESKIDDLLKSCT</sequence>
<dbReference type="AlphaFoldDB" id="A0AAV4PW98"/>
<name>A0AAV4PW98_9ARAC</name>
<protein>
    <submittedName>
        <fullName evidence="1">Uncharacterized protein</fullName>
    </submittedName>
</protein>
<evidence type="ECO:0000313" key="1">
    <source>
        <dbReference type="EMBL" id="GIY00509.1"/>
    </source>
</evidence>
<evidence type="ECO:0000313" key="2">
    <source>
        <dbReference type="Proteomes" id="UP001054837"/>
    </source>
</evidence>
<dbReference type="Proteomes" id="UP001054837">
    <property type="component" value="Unassembled WGS sequence"/>
</dbReference>
<comment type="caution">
    <text evidence="1">The sequence shown here is derived from an EMBL/GenBank/DDBJ whole genome shotgun (WGS) entry which is preliminary data.</text>
</comment>
<keyword evidence="2" id="KW-1185">Reference proteome</keyword>
<organism evidence="1 2">
    <name type="scientific">Caerostris darwini</name>
    <dbReference type="NCBI Taxonomy" id="1538125"/>
    <lineage>
        <taxon>Eukaryota</taxon>
        <taxon>Metazoa</taxon>
        <taxon>Ecdysozoa</taxon>
        <taxon>Arthropoda</taxon>
        <taxon>Chelicerata</taxon>
        <taxon>Arachnida</taxon>
        <taxon>Araneae</taxon>
        <taxon>Araneomorphae</taxon>
        <taxon>Entelegynae</taxon>
        <taxon>Araneoidea</taxon>
        <taxon>Araneidae</taxon>
        <taxon>Caerostris</taxon>
    </lineage>
</organism>
<dbReference type="EMBL" id="BPLQ01003436">
    <property type="protein sequence ID" value="GIY00509.1"/>
    <property type="molecule type" value="Genomic_DNA"/>
</dbReference>